<dbReference type="Proteomes" id="UP000636709">
    <property type="component" value="Unassembled WGS sequence"/>
</dbReference>
<dbReference type="AlphaFoldDB" id="A0A835FVH6"/>
<sequence>MATRVPTRPIVSGTTPPINYMADGLRSIGNNTNIRTNIYASGVITPLLVPIVEQPNILNTFHMNNSMLFPMPLLPPQLPPFRETTFIQRPIASGTINYMAGGLGFYGNSSSNNTIYPSGVMSPLQIPLGEQYNTCSTYCYMDTIGSTSYCVGGDRTSNNVATQGGGVSFSFPHSCPSDSQFSYVSWVDTNIIPSTTSIIELDHTMQEVAETRSTIQTSVVTNSNRVNSDTSMNVDYGQQYHHEVDTTTDRGQDVVRGNISAEPDALSMGEDNYAIDWVEHEMPKLLEDHMIDRDCLPLPESTSISDLVLASDMPDILGFVNEVYLHDDTDR</sequence>
<gene>
    <name evidence="1" type="ORF">HU200_003269</name>
</gene>
<keyword evidence="2" id="KW-1185">Reference proteome</keyword>
<protein>
    <submittedName>
        <fullName evidence="1">Uncharacterized protein</fullName>
    </submittedName>
</protein>
<evidence type="ECO:0000313" key="1">
    <source>
        <dbReference type="EMBL" id="KAF8776552.1"/>
    </source>
</evidence>
<reference evidence="1" key="1">
    <citation type="submission" date="2020-07" db="EMBL/GenBank/DDBJ databases">
        <title>Genome sequence and genetic diversity analysis of an under-domesticated orphan crop, white fonio (Digitaria exilis).</title>
        <authorList>
            <person name="Bennetzen J.L."/>
            <person name="Chen S."/>
            <person name="Ma X."/>
            <person name="Wang X."/>
            <person name="Yssel A.E.J."/>
            <person name="Chaluvadi S.R."/>
            <person name="Johnson M."/>
            <person name="Gangashetty P."/>
            <person name="Hamidou F."/>
            <person name="Sanogo M.D."/>
            <person name="Zwaenepoel A."/>
            <person name="Wallace J."/>
            <person name="Van De Peer Y."/>
            <person name="Van Deynze A."/>
        </authorList>
    </citation>
    <scope>NUCLEOTIDE SEQUENCE</scope>
    <source>
        <tissue evidence="1">Leaves</tissue>
    </source>
</reference>
<proteinExistence type="predicted"/>
<name>A0A835FVH6_9POAL</name>
<comment type="caution">
    <text evidence="1">The sequence shown here is derived from an EMBL/GenBank/DDBJ whole genome shotgun (WGS) entry which is preliminary data.</text>
</comment>
<accession>A0A835FVH6</accession>
<organism evidence="1 2">
    <name type="scientific">Digitaria exilis</name>
    <dbReference type="NCBI Taxonomy" id="1010633"/>
    <lineage>
        <taxon>Eukaryota</taxon>
        <taxon>Viridiplantae</taxon>
        <taxon>Streptophyta</taxon>
        <taxon>Embryophyta</taxon>
        <taxon>Tracheophyta</taxon>
        <taxon>Spermatophyta</taxon>
        <taxon>Magnoliopsida</taxon>
        <taxon>Liliopsida</taxon>
        <taxon>Poales</taxon>
        <taxon>Poaceae</taxon>
        <taxon>PACMAD clade</taxon>
        <taxon>Panicoideae</taxon>
        <taxon>Panicodae</taxon>
        <taxon>Paniceae</taxon>
        <taxon>Anthephorinae</taxon>
        <taxon>Digitaria</taxon>
    </lineage>
</organism>
<evidence type="ECO:0000313" key="2">
    <source>
        <dbReference type="Proteomes" id="UP000636709"/>
    </source>
</evidence>
<dbReference type="EMBL" id="JACEFO010000191">
    <property type="protein sequence ID" value="KAF8776552.1"/>
    <property type="molecule type" value="Genomic_DNA"/>
</dbReference>